<dbReference type="EMBL" id="MCFJ01000005">
    <property type="protein sequence ID" value="ORY65838.1"/>
    <property type="molecule type" value="Genomic_DNA"/>
</dbReference>
<dbReference type="InParanoid" id="A0A1Y2E2R4"/>
<organism evidence="2 3">
    <name type="scientific">Pseudomassariella vexata</name>
    <dbReference type="NCBI Taxonomy" id="1141098"/>
    <lineage>
        <taxon>Eukaryota</taxon>
        <taxon>Fungi</taxon>
        <taxon>Dikarya</taxon>
        <taxon>Ascomycota</taxon>
        <taxon>Pezizomycotina</taxon>
        <taxon>Sordariomycetes</taxon>
        <taxon>Xylariomycetidae</taxon>
        <taxon>Amphisphaeriales</taxon>
        <taxon>Pseudomassariaceae</taxon>
        <taxon>Pseudomassariella</taxon>
    </lineage>
</organism>
<evidence type="ECO:0000256" key="1">
    <source>
        <dbReference type="SAM" id="MobiDB-lite"/>
    </source>
</evidence>
<dbReference type="Proteomes" id="UP000193689">
    <property type="component" value="Unassembled WGS sequence"/>
</dbReference>
<reference evidence="2 3" key="1">
    <citation type="submission" date="2016-07" db="EMBL/GenBank/DDBJ databases">
        <title>Pervasive Adenine N6-methylation of Active Genes in Fungi.</title>
        <authorList>
            <consortium name="DOE Joint Genome Institute"/>
            <person name="Mondo S.J."/>
            <person name="Dannebaum R.O."/>
            <person name="Kuo R.C."/>
            <person name="Labutti K."/>
            <person name="Haridas S."/>
            <person name="Kuo A."/>
            <person name="Salamov A."/>
            <person name="Ahrendt S.R."/>
            <person name="Lipzen A."/>
            <person name="Sullivan W."/>
            <person name="Andreopoulos W.B."/>
            <person name="Clum A."/>
            <person name="Lindquist E."/>
            <person name="Daum C."/>
            <person name="Ramamoorthy G.K."/>
            <person name="Gryganskyi A."/>
            <person name="Culley D."/>
            <person name="Magnuson J.K."/>
            <person name="James T.Y."/>
            <person name="O'Malley M.A."/>
            <person name="Stajich J.E."/>
            <person name="Spatafora J.W."/>
            <person name="Visel A."/>
            <person name="Grigoriev I.V."/>
        </authorList>
    </citation>
    <scope>NUCLEOTIDE SEQUENCE [LARGE SCALE GENOMIC DNA]</scope>
    <source>
        <strain evidence="2 3">CBS 129021</strain>
    </source>
</reference>
<evidence type="ECO:0000313" key="3">
    <source>
        <dbReference type="Proteomes" id="UP000193689"/>
    </source>
</evidence>
<comment type="caution">
    <text evidence="2">The sequence shown here is derived from an EMBL/GenBank/DDBJ whole genome shotgun (WGS) entry which is preliminary data.</text>
</comment>
<dbReference type="AlphaFoldDB" id="A0A1Y2E2R4"/>
<feature type="compositionally biased region" description="Polar residues" evidence="1">
    <location>
        <begin position="90"/>
        <end position="104"/>
    </location>
</feature>
<name>A0A1Y2E2R4_9PEZI</name>
<dbReference type="GeneID" id="63770034"/>
<sequence length="209" mass="22632">MLTLRVVLHKFVLARNCPTTDHNCCGAYDRSSSFSCHSLSPVMRMPSSCALEVELPSIRRRIENFQCSGCPLRAYSDSVDQPDGAFMSAIGSSSHEPVTTNSSVPDRPIGSQDTGWETREPASLVPRRSGQHCRPFSPNVAQCQVARGWRMCGCECVCVGENDGPVKAGKPDRIGSWKVGGNGATGTPCMDYVLPNSTVEFRGSRVVFA</sequence>
<proteinExistence type="predicted"/>
<gene>
    <name evidence="2" type="ORF">BCR38DRAFT_167214</name>
</gene>
<protein>
    <submittedName>
        <fullName evidence="2">Uncharacterized protein</fullName>
    </submittedName>
</protein>
<accession>A0A1Y2E2R4</accession>
<keyword evidence="3" id="KW-1185">Reference proteome</keyword>
<evidence type="ECO:0000313" key="2">
    <source>
        <dbReference type="EMBL" id="ORY65838.1"/>
    </source>
</evidence>
<dbReference type="RefSeq" id="XP_040716802.1">
    <property type="nucleotide sequence ID" value="XM_040853822.1"/>
</dbReference>
<feature type="region of interest" description="Disordered" evidence="1">
    <location>
        <begin position="89"/>
        <end position="123"/>
    </location>
</feature>